<keyword evidence="8 10" id="KW-1133">Transmembrane helix</keyword>
<dbReference type="GO" id="GO:0005886">
    <property type="term" value="C:plasma membrane"/>
    <property type="evidence" value="ECO:0007669"/>
    <property type="project" value="UniProtKB-SubCell"/>
</dbReference>
<evidence type="ECO:0000313" key="12">
    <source>
        <dbReference type="Proteomes" id="UP000586918"/>
    </source>
</evidence>
<keyword evidence="12" id="KW-1185">Reference proteome</keyword>
<evidence type="ECO:0000256" key="2">
    <source>
        <dbReference type="ARBA" id="ARBA00008149"/>
    </source>
</evidence>
<feature type="transmembrane region" description="Helical" evidence="10">
    <location>
        <begin position="43"/>
        <end position="64"/>
    </location>
</feature>
<evidence type="ECO:0000256" key="10">
    <source>
        <dbReference type="SAM" id="Phobius"/>
    </source>
</evidence>
<evidence type="ECO:0000313" key="11">
    <source>
        <dbReference type="EMBL" id="NMH92299.1"/>
    </source>
</evidence>
<dbReference type="Proteomes" id="UP000586918">
    <property type="component" value="Unassembled WGS sequence"/>
</dbReference>
<evidence type="ECO:0000256" key="7">
    <source>
        <dbReference type="ARBA" id="ARBA00022840"/>
    </source>
</evidence>
<evidence type="ECO:0000256" key="9">
    <source>
        <dbReference type="ARBA" id="ARBA00023136"/>
    </source>
</evidence>
<dbReference type="Gene3D" id="3.30.2390.20">
    <property type="entry name" value="Type VII secretion system EccB, repeat 1 domain"/>
    <property type="match status" value="1"/>
</dbReference>
<dbReference type="InterPro" id="IPR044857">
    <property type="entry name" value="T7SS_EccB_R1"/>
</dbReference>
<accession>A0A848DIC4</accession>
<dbReference type="GO" id="GO:0005576">
    <property type="term" value="C:extracellular region"/>
    <property type="evidence" value="ECO:0007669"/>
    <property type="project" value="TreeGrafter"/>
</dbReference>
<dbReference type="PANTHER" id="PTHR40765:SF2">
    <property type="entry name" value="ESX-2 SECRETION SYSTEM ATPASE ECCB2"/>
    <property type="match status" value="1"/>
</dbReference>
<evidence type="ECO:0000256" key="4">
    <source>
        <dbReference type="ARBA" id="ARBA00022692"/>
    </source>
</evidence>
<keyword evidence="5" id="KW-0547">Nucleotide-binding</keyword>
<evidence type="ECO:0000256" key="3">
    <source>
        <dbReference type="ARBA" id="ARBA00022475"/>
    </source>
</evidence>
<evidence type="ECO:0000256" key="1">
    <source>
        <dbReference type="ARBA" id="ARBA00004162"/>
    </source>
</evidence>
<reference evidence="11 12" key="1">
    <citation type="submission" date="2020-04" db="EMBL/GenBank/DDBJ databases">
        <authorList>
            <person name="Klaysubun C."/>
            <person name="Duangmal K."/>
            <person name="Lipun K."/>
        </authorList>
    </citation>
    <scope>NUCLEOTIDE SEQUENCE [LARGE SCALE GENOMIC DNA]</scope>
    <source>
        <strain evidence="11 12">DSM 45300</strain>
    </source>
</reference>
<proteinExistence type="inferred from homology"/>
<keyword evidence="7" id="KW-0067">ATP-binding</keyword>
<evidence type="ECO:0000256" key="6">
    <source>
        <dbReference type="ARBA" id="ARBA00022801"/>
    </source>
</evidence>
<keyword evidence="4 10" id="KW-0812">Transmembrane</keyword>
<dbReference type="InterPro" id="IPR042485">
    <property type="entry name" value="T7SS_EccB_R3"/>
</dbReference>
<dbReference type="Gene3D" id="2.40.50.910">
    <property type="entry name" value="Type VII secretion system EccB, repeat 3 domain"/>
    <property type="match status" value="1"/>
</dbReference>
<dbReference type="Pfam" id="PF05108">
    <property type="entry name" value="T7SS_ESX1_EccB"/>
    <property type="match status" value="1"/>
</dbReference>
<gene>
    <name evidence="11" type="primary">eccB</name>
    <name evidence="11" type="ORF">HF519_12095</name>
</gene>
<dbReference type="AlphaFoldDB" id="A0A848DIC4"/>
<keyword evidence="9 10" id="KW-0472">Membrane</keyword>
<keyword evidence="6" id="KW-0378">Hydrolase</keyword>
<organism evidence="11 12">
    <name type="scientific">Pseudonocardia bannensis</name>
    <dbReference type="NCBI Taxonomy" id="630973"/>
    <lineage>
        <taxon>Bacteria</taxon>
        <taxon>Bacillati</taxon>
        <taxon>Actinomycetota</taxon>
        <taxon>Actinomycetes</taxon>
        <taxon>Pseudonocardiales</taxon>
        <taxon>Pseudonocardiaceae</taxon>
        <taxon>Pseudonocardia</taxon>
    </lineage>
</organism>
<dbReference type="EMBL" id="JAAXKZ010000036">
    <property type="protein sequence ID" value="NMH92299.1"/>
    <property type="molecule type" value="Genomic_DNA"/>
</dbReference>
<evidence type="ECO:0000256" key="8">
    <source>
        <dbReference type="ARBA" id="ARBA00022989"/>
    </source>
</evidence>
<dbReference type="PANTHER" id="PTHR40765">
    <property type="entry name" value="ESX-2 SECRETION SYSTEM ATPASE ECCB2"/>
    <property type="match status" value="1"/>
</dbReference>
<dbReference type="NCBIfam" id="TIGR03919">
    <property type="entry name" value="T7SS_EccB"/>
    <property type="match status" value="1"/>
</dbReference>
<protein>
    <submittedName>
        <fullName evidence="11">Type VII secretion protein EccB</fullName>
    </submittedName>
</protein>
<keyword evidence="3" id="KW-1003">Cell membrane</keyword>
<comment type="caution">
    <text evidence="11">The sequence shown here is derived from an EMBL/GenBank/DDBJ whole genome shotgun (WGS) entry which is preliminary data.</text>
</comment>
<sequence>MPRAPATRDQVDAYRFGLRRLEAALVRGDPVPLHEQIRSQRRAAMAGVLLGLLALGGVAVYALVVPRPDWTRQALVVGGSSGAMYAVAHDPDRLVPVANLAAGRLVLGALGAAGSGADPAVPVVVPDDDLARAPRTATAFVPGAVAVHPEGPGIAPRWAVCDEVDPEGRARLVGTTVVGGAAEAAPAPSDTGVLLAVPGGDTYVVVDGRRHRVDPDDRPVLAALGLAGRSPRPASPGLVSGIPEGPPLATPTLRPGRAPAGVPGGIGDVLTTTTAGGATRSFLVLAGGLQEVPALAAQVLTAAGGAGPVPVGPAVVAATPLLDELDLTGWPSGPARWAEPPDAPVVCWTWSAGAEPGVSVLVGDRPPAPADARPVALAQADGAGERADTVLLAPGGGGPVRATVPGQPAGTGPLWLVSATGVGHGVPDDASAAALGITRSDPAPETALRLLPTGPALDVADAARVIDVVDPPGSGGG</sequence>
<dbReference type="GO" id="GO:0016787">
    <property type="term" value="F:hydrolase activity"/>
    <property type="evidence" value="ECO:0007669"/>
    <property type="project" value="UniProtKB-KW"/>
</dbReference>
<dbReference type="GO" id="GO:0005524">
    <property type="term" value="F:ATP binding"/>
    <property type="evidence" value="ECO:0007669"/>
    <property type="project" value="UniProtKB-KW"/>
</dbReference>
<evidence type="ECO:0000256" key="5">
    <source>
        <dbReference type="ARBA" id="ARBA00022741"/>
    </source>
</evidence>
<comment type="subcellular location">
    <subcellularLocation>
        <location evidence="1">Cell membrane</location>
        <topology evidence="1">Single-pass membrane protein</topology>
    </subcellularLocation>
</comment>
<name>A0A848DIC4_9PSEU</name>
<dbReference type="InterPro" id="IPR007795">
    <property type="entry name" value="T7SS_EccB"/>
</dbReference>
<comment type="similarity">
    <text evidence="2">Belongs to the EccB family.</text>
</comment>
<dbReference type="RefSeq" id="WP_169413017.1">
    <property type="nucleotide sequence ID" value="NZ_JAAXKZ010000036.1"/>
</dbReference>